<accession>A0A6J7F508</accession>
<evidence type="ECO:0000313" key="2">
    <source>
        <dbReference type="EMBL" id="CAB4891372.1"/>
    </source>
</evidence>
<dbReference type="AlphaFoldDB" id="A0A6J7F508"/>
<dbReference type="PANTHER" id="PTHR42695">
    <property type="entry name" value="GLUTAMINE AMIDOTRANSFERASE YLR126C-RELATED"/>
    <property type="match status" value="1"/>
</dbReference>
<dbReference type="Pfam" id="PF00117">
    <property type="entry name" value="GATase"/>
    <property type="match status" value="1"/>
</dbReference>
<gene>
    <name evidence="2" type="ORF">UFOPK3516_00398</name>
</gene>
<dbReference type="InterPro" id="IPR029062">
    <property type="entry name" value="Class_I_gatase-like"/>
</dbReference>
<dbReference type="EMBL" id="CAFBMB010000018">
    <property type="protein sequence ID" value="CAB4891372.1"/>
    <property type="molecule type" value="Genomic_DNA"/>
</dbReference>
<evidence type="ECO:0000259" key="1">
    <source>
        <dbReference type="Pfam" id="PF00117"/>
    </source>
</evidence>
<dbReference type="Gene3D" id="3.40.50.880">
    <property type="match status" value="1"/>
</dbReference>
<dbReference type="GO" id="GO:0005829">
    <property type="term" value="C:cytosol"/>
    <property type="evidence" value="ECO:0007669"/>
    <property type="project" value="TreeGrafter"/>
</dbReference>
<reference evidence="2" key="1">
    <citation type="submission" date="2020-05" db="EMBL/GenBank/DDBJ databases">
        <authorList>
            <person name="Chiriac C."/>
            <person name="Salcher M."/>
            <person name="Ghai R."/>
            <person name="Kavagutti S V."/>
        </authorList>
    </citation>
    <scope>NUCLEOTIDE SEQUENCE</scope>
</reference>
<sequence>MKALFIQHDHAGHTGAVGRRFAHHGFEIEEFLVVPEAQFYDPNISVTFPDFTDYDVIIPLGAPWGAWDDACIGNWLSEEVQVIGDAVRAGKPVLGICFGAQVVSRALGGEVSPSPASEIGWTYIRSVEPQLVSNGPWFQFHYDRFTVPPGARAIAESPAAPQAFVVGKTLGVQFHPELNSETLAEWFEWGGAGKVSEAGLSPEIMLQQTRDEEEAAEKRTYALVDAYLSDVAGLIS</sequence>
<dbReference type="SUPFAM" id="SSF52317">
    <property type="entry name" value="Class I glutamine amidotransferase-like"/>
    <property type="match status" value="1"/>
</dbReference>
<dbReference type="InterPro" id="IPR044992">
    <property type="entry name" value="ChyE-like"/>
</dbReference>
<proteinExistence type="predicted"/>
<feature type="domain" description="Glutamine amidotransferase" evidence="1">
    <location>
        <begin position="78"/>
        <end position="182"/>
    </location>
</feature>
<name>A0A6J7F508_9ZZZZ</name>
<dbReference type="PROSITE" id="PS51273">
    <property type="entry name" value="GATASE_TYPE_1"/>
    <property type="match status" value="1"/>
</dbReference>
<protein>
    <submittedName>
        <fullName evidence="2">Unannotated protein</fullName>
    </submittedName>
</protein>
<dbReference type="CDD" id="cd01741">
    <property type="entry name" value="GATase1_1"/>
    <property type="match status" value="1"/>
</dbReference>
<dbReference type="InterPro" id="IPR017926">
    <property type="entry name" value="GATASE"/>
</dbReference>
<organism evidence="2">
    <name type="scientific">freshwater metagenome</name>
    <dbReference type="NCBI Taxonomy" id="449393"/>
    <lineage>
        <taxon>unclassified sequences</taxon>
        <taxon>metagenomes</taxon>
        <taxon>ecological metagenomes</taxon>
    </lineage>
</organism>
<dbReference type="PANTHER" id="PTHR42695:SF5">
    <property type="entry name" value="GLUTAMINE AMIDOTRANSFERASE YLR126C-RELATED"/>
    <property type="match status" value="1"/>
</dbReference>